<keyword evidence="1" id="KW-0812">Transmembrane</keyword>
<keyword evidence="1" id="KW-0472">Membrane</keyword>
<evidence type="ECO:0000313" key="4">
    <source>
        <dbReference type="Proteomes" id="UP000007719"/>
    </source>
</evidence>
<dbReference type="Proteomes" id="UP000007719">
    <property type="component" value="Chromosome"/>
</dbReference>
<dbReference type="Pfam" id="PF07331">
    <property type="entry name" value="TctB"/>
    <property type="match status" value="1"/>
</dbReference>
<evidence type="ECO:0000256" key="1">
    <source>
        <dbReference type="SAM" id="Phobius"/>
    </source>
</evidence>
<dbReference type="EMBL" id="CP001251">
    <property type="protein sequence ID" value="ACK41621.1"/>
    <property type="molecule type" value="Genomic_DNA"/>
</dbReference>
<dbReference type="EnsemblBacteria" id="ACK41621">
    <property type="protein sequence ID" value="ACK41621"/>
    <property type="gene ID" value="Dtur_0299"/>
</dbReference>
<accession>B8DYZ5</accession>
<keyword evidence="4" id="KW-1185">Reference proteome</keyword>
<dbReference type="eggNOG" id="ENOG50339M2">
    <property type="taxonomic scope" value="Bacteria"/>
</dbReference>
<dbReference type="AlphaFoldDB" id="B8DYZ5"/>
<sequence length="150" mass="17199">MRLRFSWDTGIGIGIVLFGFFILINALNMPNMPLGLGPGDFPEIVSIGLIICGIILAIQSIRKMEKTKKMYSANSLRDILILIFLSLLYVYLVSYLGFLYLTPFLMFATMYLFGYRKIPYAIVISIIFTLLVYYVFYGIFKVPLPQFSLF</sequence>
<dbReference type="InParanoid" id="B8DYZ5"/>
<proteinExistence type="predicted"/>
<keyword evidence="1" id="KW-1133">Transmembrane helix</keyword>
<feature type="transmembrane region" description="Helical" evidence="1">
    <location>
        <begin position="7"/>
        <end position="29"/>
    </location>
</feature>
<reference evidence="4" key="1">
    <citation type="journal article" date="2016" name="Front. Microbiol.">
        <title>The complete genome sequence of hyperthermophile Dictyoglomus turgidum DSM 6724 reveals a specialized carbohydrate fermentor.</title>
        <authorList>
            <person name="Brumm P.J."/>
            <person name="Gowda K."/>
            <person name="Robb F.T."/>
            <person name="Mead D.A."/>
        </authorList>
    </citation>
    <scope>NUCLEOTIDE SEQUENCE [LARGE SCALE GENOMIC DNA]</scope>
    <source>
        <strain evidence="4">DSM 6724 / Z-1310</strain>
    </source>
</reference>
<dbReference type="OrthoDB" id="2043706at2"/>
<feature type="domain" description="DUF1468" evidence="2">
    <location>
        <begin position="11"/>
        <end position="145"/>
    </location>
</feature>
<feature type="transmembrane region" description="Helical" evidence="1">
    <location>
        <begin position="41"/>
        <end position="58"/>
    </location>
</feature>
<protein>
    <recommendedName>
        <fullName evidence="2">DUF1468 domain-containing protein</fullName>
    </recommendedName>
</protein>
<gene>
    <name evidence="3" type="ordered locus">Dtur_0299</name>
</gene>
<organism evidence="3 4">
    <name type="scientific">Dictyoglomus turgidum (strain DSM 6724 / Z-1310)</name>
    <dbReference type="NCBI Taxonomy" id="515635"/>
    <lineage>
        <taxon>Bacteria</taxon>
        <taxon>Pseudomonadati</taxon>
        <taxon>Dictyoglomota</taxon>
        <taxon>Dictyoglomia</taxon>
        <taxon>Dictyoglomales</taxon>
        <taxon>Dictyoglomaceae</taxon>
        <taxon>Dictyoglomus</taxon>
    </lineage>
</organism>
<evidence type="ECO:0000313" key="3">
    <source>
        <dbReference type="EMBL" id="ACK41621.1"/>
    </source>
</evidence>
<name>B8DYZ5_DICTD</name>
<feature type="transmembrane region" description="Helical" evidence="1">
    <location>
        <begin position="118"/>
        <end position="140"/>
    </location>
</feature>
<feature type="transmembrane region" description="Helical" evidence="1">
    <location>
        <begin position="79"/>
        <end position="98"/>
    </location>
</feature>
<dbReference type="STRING" id="515635.Dtur_0299"/>
<dbReference type="RefSeq" id="WP_012582706.1">
    <property type="nucleotide sequence ID" value="NC_011661.1"/>
</dbReference>
<evidence type="ECO:0000259" key="2">
    <source>
        <dbReference type="Pfam" id="PF07331"/>
    </source>
</evidence>
<dbReference type="InterPro" id="IPR009936">
    <property type="entry name" value="DUF1468"/>
</dbReference>
<dbReference type="KEGG" id="dtu:Dtur_0299"/>
<dbReference type="HOGENOM" id="CLU_110735_7_1_0"/>